<comment type="caution">
    <text evidence="1">The sequence shown here is derived from an EMBL/GenBank/DDBJ whole genome shotgun (WGS) entry which is preliminary data.</text>
</comment>
<protein>
    <submittedName>
        <fullName evidence="1">Uncharacterized protein</fullName>
    </submittedName>
</protein>
<name>A0A0N0Z6K5_9GAMM</name>
<proteinExistence type="predicted"/>
<dbReference type="EMBL" id="LGAA01000029">
    <property type="protein sequence ID" value="KPD01777.1"/>
    <property type="molecule type" value="Genomic_DNA"/>
</dbReference>
<organism evidence="1 2">
    <name type="scientific">Moellerella wisconsensis ATCC 35017</name>
    <dbReference type="NCBI Taxonomy" id="1354267"/>
    <lineage>
        <taxon>Bacteria</taxon>
        <taxon>Pseudomonadati</taxon>
        <taxon>Pseudomonadota</taxon>
        <taxon>Gammaproteobacteria</taxon>
        <taxon>Enterobacterales</taxon>
        <taxon>Morganellaceae</taxon>
        <taxon>Moellerella</taxon>
    </lineage>
</organism>
<sequence>MDDDGLNFIIACRSLSPQKSQILVQLMIANGVFDPAKQQQLLELF</sequence>
<evidence type="ECO:0000313" key="2">
    <source>
        <dbReference type="Proteomes" id="UP000053226"/>
    </source>
</evidence>
<keyword evidence="2" id="KW-1185">Reference proteome</keyword>
<evidence type="ECO:0000313" key="1">
    <source>
        <dbReference type="EMBL" id="KPD01777.1"/>
    </source>
</evidence>
<dbReference type="Proteomes" id="UP000053226">
    <property type="component" value="Unassembled WGS sequence"/>
</dbReference>
<reference evidence="1 2" key="1">
    <citation type="submission" date="2015-07" db="EMBL/GenBank/DDBJ databases">
        <title>ATOL: Assembling a taxonomically balanced genome-scale reconstruction of the evolutionary history of the Enterobacteriaceae.</title>
        <authorList>
            <person name="Plunkett G.III."/>
            <person name="Neeno-Eckwall E.C."/>
            <person name="Glasner J.D."/>
            <person name="Perna N.T."/>
        </authorList>
    </citation>
    <scope>NUCLEOTIDE SEQUENCE [LARGE SCALE GENOMIC DNA]</scope>
    <source>
        <strain evidence="1 2">ATCC 35017</strain>
    </source>
</reference>
<dbReference type="AlphaFoldDB" id="A0A0N0Z6K5"/>
<gene>
    <name evidence="1" type="ORF">M992_2844</name>
</gene>
<accession>A0A0N0Z6K5</accession>